<feature type="transmembrane region" description="Helical" evidence="14">
    <location>
        <begin position="296"/>
        <end position="314"/>
    </location>
</feature>
<keyword evidence="7" id="KW-0963">Cytoplasm</keyword>
<keyword evidence="10 14" id="KW-1133">Transmembrane helix</keyword>
<evidence type="ECO:0000313" key="16">
    <source>
        <dbReference type="EMBL" id="CAB1458802.1"/>
    </source>
</evidence>
<comment type="similarity">
    <text evidence="4">Belongs to the SUA5 family.</text>
</comment>
<dbReference type="InterPro" id="IPR000791">
    <property type="entry name" value="Gpr1/Fun34/SatP-like"/>
</dbReference>
<evidence type="ECO:0000256" key="13">
    <source>
        <dbReference type="SAM" id="MobiDB-lite"/>
    </source>
</evidence>
<feature type="transmembrane region" description="Helical" evidence="14">
    <location>
        <begin position="242"/>
        <end position="261"/>
    </location>
</feature>
<dbReference type="PROSITE" id="PS51163">
    <property type="entry name" value="YRDC"/>
    <property type="match status" value="1"/>
</dbReference>
<feature type="transmembrane region" description="Helical" evidence="14">
    <location>
        <begin position="553"/>
        <end position="572"/>
    </location>
</feature>
<comment type="caution">
    <text evidence="16">The sequence shown here is derived from an EMBL/GenBank/DDBJ whole genome shotgun (WGS) entry which is preliminary data.</text>
</comment>
<dbReference type="EMBL" id="CADEAL010004402">
    <property type="protein sequence ID" value="CAB1458802.1"/>
    <property type="molecule type" value="Genomic_DNA"/>
</dbReference>
<feature type="transmembrane region" description="Helical" evidence="14">
    <location>
        <begin position="268"/>
        <end position="290"/>
    </location>
</feature>
<dbReference type="PANTHER" id="PTHR17490:SF17">
    <property type="entry name" value="THREONYLCARBAMOYL-AMP SYNTHASE"/>
    <property type="match status" value="1"/>
</dbReference>
<feature type="transmembrane region" description="Helical" evidence="14">
    <location>
        <begin position="440"/>
        <end position="462"/>
    </location>
</feature>
<dbReference type="GO" id="GO:0003725">
    <property type="term" value="F:double-stranded RNA binding"/>
    <property type="evidence" value="ECO:0007669"/>
    <property type="project" value="InterPro"/>
</dbReference>
<protein>
    <recommendedName>
        <fullName evidence="6">Threonylcarbamoyl-AMP synthase</fullName>
        <ecNumber evidence="5">2.7.7.87</ecNumber>
    </recommendedName>
</protein>
<sequence>MTERHTLHVSLGILGIAGGSLLLLVKDYASSPGKDFIPHTALGILLIIIAALLAYTGICRSLSHAQLFSSLCLTVSALWCGSGLVYILVGQGVLLPTELRSSLVPGLAAFTLALLIIGSVALLLKKAVLSLIAIGISLACAHQIAGLSAAGFGQSATAANYLLVCLVGVYFGFGRLLSTVTKGKVEPPGINLKGKAELKTEPNQKCSDAVSVGLVMNLLSACVLACPLLGVVPRLSVGHVPWLWTAGVFQLGMCVLFYRAMDTLAATFYGFTALLKFAEGYTALLSFYSIQPFSPVPFPVVFAVLFSVLALFSCQKSLLEGLYQLFFAAYCIAIAAQPQGFNQAGTQGVQAAIFVVSAIMLLITTFNMVSRAMIPTGQGYFTALVNRMPGLTLRAHDKELHTPHLGYSKYADAEVLGHACSVLAAFAVTATVDNRDPLSVLVLPWVVAAGGAVQLLCGSVAFARGKTFESTVFILYGMMWSVWGLTRYGGLYGETRGFNVAVGIISFMLFNCLVTAATLFLNVAWFAYALTFQLILISFLLDAVDALPYGYDIGVTIIFGLISFYCFLSHIFNSTFQSPQIPLGRPLIKLSGIGGGANVCPHVPARKASSVHQMAEIMKNGGICGMPTDTVYVLVAACNRPDAVVKAYKVKKQAQDRPMSLWISSIKQLEPVRHLLSPLLLDFMEAAWPSSISMVIPRGPWMDTFGLGDAAKHIGTPQSIAIRNPDCSVATHLIHLVGPIAVTSANPTGEADTTHHNQVYAKLGDKVDGVLCDGPSPENIASTVVDCTKIETGHIGFFRVGLIPKSKVLQIFEEVQRRHRQGQTNPAFEYDLHPPDAHRELGSGEYDTCSNHQQILQLSPIVSNERENPRT</sequence>
<keyword evidence="8" id="KW-0808">Transferase</keyword>
<comment type="subcellular location">
    <subcellularLocation>
        <location evidence="2">Cytoplasm</location>
    </subcellularLocation>
    <subcellularLocation>
        <location evidence="1">Membrane</location>
        <topology evidence="1">Multi-pass membrane protein</topology>
    </subcellularLocation>
</comment>
<feature type="transmembrane region" description="Helical" evidence="14">
    <location>
        <begin position="158"/>
        <end position="177"/>
    </location>
</feature>
<dbReference type="Pfam" id="PF01184">
    <property type="entry name" value="Gpr1_Fun34_YaaH"/>
    <property type="match status" value="1"/>
</dbReference>
<dbReference type="EC" id="2.7.7.87" evidence="5"/>
<dbReference type="GO" id="GO:0016020">
    <property type="term" value="C:membrane"/>
    <property type="evidence" value="ECO:0007669"/>
    <property type="project" value="UniProtKB-SubCell"/>
</dbReference>
<keyword evidence="11 14" id="KW-0472">Membrane</keyword>
<reference evidence="16" key="1">
    <citation type="submission" date="2020-03" db="EMBL/GenBank/DDBJ databases">
        <authorList>
            <person name="Weist P."/>
        </authorList>
    </citation>
    <scope>NUCLEOTIDE SEQUENCE</scope>
</reference>
<accession>A0A9N7W0W8</accession>
<feature type="transmembrane region" description="Helical" evidence="14">
    <location>
        <begin position="349"/>
        <end position="369"/>
    </location>
</feature>
<dbReference type="PANTHER" id="PTHR17490">
    <property type="entry name" value="SUA5"/>
    <property type="match status" value="1"/>
</dbReference>
<dbReference type="InterPro" id="IPR017945">
    <property type="entry name" value="DHBP_synth_RibB-like_a/b_dom"/>
</dbReference>
<feature type="transmembrane region" description="Helical" evidence="14">
    <location>
        <begin position="321"/>
        <end position="337"/>
    </location>
</feature>
<dbReference type="GO" id="GO:0000049">
    <property type="term" value="F:tRNA binding"/>
    <property type="evidence" value="ECO:0007669"/>
    <property type="project" value="TreeGrafter"/>
</dbReference>
<evidence type="ECO:0000256" key="4">
    <source>
        <dbReference type="ARBA" id="ARBA00007663"/>
    </source>
</evidence>
<dbReference type="GO" id="GO:0006450">
    <property type="term" value="P:regulation of translational fidelity"/>
    <property type="evidence" value="ECO:0007669"/>
    <property type="project" value="TreeGrafter"/>
</dbReference>
<dbReference type="Gene3D" id="3.90.870.10">
    <property type="entry name" value="DHBP synthase"/>
    <property type="match status" value="1"/>
</dbReference>
<feature type="compositionally biased region" description="Basic and acidic residues" evidence="13">
    <location>
        <begin position="830"/>
        <end position="842"/>
    </location>
</feature>
<organism evidence="16 17">
    <name type="scientific">Pleuronectes platessa</name>
    <name type="common">European plaice</name>
    <dbReference type="NCBI Taxonomy" id="8262"/>
    <lineage>
        <taxon>Eukaryota</taxon>
        <taxon>Metazoa</taxon>
        <taxon>Chordata</taxon>
        <taxon>Craniata</taxon>
        <taxon>Vertebrata</taxon>
        <taxon>Euteleostomi</taxon>
        <taxon>Actinopterygii</taxon>
        <taxon>Neopterygii</taxon>
        <taxon>Teleostei</taxon>
        <taxon>Neoteleostei</taxon>
        <taxon>Acanthomorphata</taxon>
        <taxon>Carangaria</taxon>
        <taxon>Pleuronectiformes</taxon>
        <taxon>Pleuronectoidei</taxon>
        <taxon>Pleuronectidae</taxon>
        <taxon>Pleuronectes</taxon>
    </lineage>
</organism>
<feature type="transmembrane region" description="Helical" evidence="14">
    <location>
        <begin position="36"/>
        <end position="55"/>
    </location>
</feature>
<feature type="transmembrane region" description="Helical" evidence="14">
    <location>
        <begin position="67"/>
        <end position="89"/>
    </location>
</feature>
<evidence type="ECO:0000256" key="5">
    <source>
        <dbReference type="ARBA" id="ARBA00012584"/>
    </source>
</evidence>
<evidence type="ECO:0000259" key="15">
    <source>
        <dbReference type="PROSITE" id="PS51163"/>
    </source>
</evidence>
<dbReference type="Pfam" id="PF01300">
    <property type="entry name" value="Sua5_yciO_yrdC"/>
    <property type="match status" value="1"/>
</dbReference>
<dbReference type="InterPro" id="IPR050156">
    <property type="entry name" value="TC-AMP_synthase_SUA5"/>
</dbReference>
<evidence type="ECO:0000313" key="17">
    <source>
        <dbReference type="Proteomes" id="UP001153269"/>
    </source>
</evidence>
<evidence type="ECO:0000256" key="12">
    <source>
        <dbReference type="ARBA" id="ARBA00048366"/>
    </source>
</evidence>
<evidence type="ECO:0000256" key="2">
    <source>
        <dbReference type="ARBA" id="ARBA00004496"/>
    </source>
</evidence>
<evidence type="ECO:0000256" key="14">
    <source>
        <dbReference type="SAM" id="Phobius"/>
    </source>
</evidence>
<evidence type="ECO:0000256" key="1">
    <source>
        <dbReference type="ARBA" id="ARBA00004141"/>
    </source>
</evidence>
<feature type="transmembrane region" description="Helical" evidence="14">
    <location>
        <begin position="131"/>
        <end position="152"/>
    </location>
</feature>
<comment type="catalytic activity">
    <reaction evidence="12">
        <text>L-threonine + hydrogencarbonate + ATP = L-threonylcarbamoyladenylate + diphosphate + H2O</text>
        <dbReference type="Rhea" id="RHEA:36407"/>
        <dbReference type="ChEBI" id="CHEBI:15377"/>
        <dbReference type="ChEBI" id="CHEBI:17544"/>
        <dbReference type="ChEBI" id="CHEBI:30616"/>
        <dbReference type="ChEBI" id="CHEBI:33019"/>
        <dbReference type="ChEBI" id="CHEBI:57926"/>
        <dbReference type="ChEBI" id="CHEBI:73682"/>
        <dbReference type="EC" id="2.7.7.87"/>
    </reaction>
</comment>
<dbReference type="GO" id="GO:0005737">
    <property type="term" value="C:cytoplasm"/>
    <property type="evidence" value="ECO:0007669"/>
    <property type="project" value="UniProtKB-SubCell"/>
</dbReference>
<evidence type="ECO:0000256" key="8">
    <source>
        <dbReference type="ARBA" id="ARBA00022679"/>
    </source>
</evidence>
<evidence type="ECO:0000256" key="10">
    <source>
        <dbReference type="ARBA" id="ARBA00022989"/>
    </source>
</evidence>
<dbReference type="FunFam" id="3.90.870.10:FF:000010">
    <property type="entry name" value="Si:ch211-153b23.4"/>
    <property type="match status" value="1"/>
</dbReference>
<feature type="domain" description="YrdC-like" evidence="15">
    <location>
        <begin position="608"/>
        <end position="803"/>
    </location>
</feature>
<feature type="region of interest" description="Disordered" evidence="13">
    <location>
        <begin position="820"/>
        <end position="844"/>
    </location>
</feature>
<name>A0A9N7W0W8_PLEPL</name>
<evidence type="ECO:0000256" key="3">
    <source>
        <dbReference type="ARBA" id="ARBA00005587"/>
    </source>
</evidence>
<gene>
    <name evidence="16" type="ORF">PLEPLA_LOCUS46635</name>
</gene>
<feature type="transmembrane region" description="Helical" evidence="14">
    <location>
        <begin position="7"/>
        <end position="24"/>
    </location>
</feature>
<dbReference type="SUPFAM" id="SSF55821">
    <property type="entry name" value="YrdC/RibB"/>
    <property type="match status" value="1"/>
</dbReference>
<evidence type="ECO:0000256" key="7">
    <source>
        <dbReference type="ARBA" id="ARBA00022490"/>
    </source>
</evidence>
<feature type="transmembrane region" description="Helical" evidence="14">
    <location>
        <begin position="498"/>
        <end position="517"/>
    </location>
</feature>
<dbReference type="GO" id="GO:0061710">
    <property type="term" value="F:L-threonylcarbamoyladenylate synthase"/>
    <property type="evidence" value="ECO:0007669"/>
    <property type="project" value="UniProtKB-EC"/>
</dbReference>
<keyword evidence="17" id="KW-1185">Reference proteome</keyword>
<keyword evidence="9 14" id="KW-0812">Transmembrane</keyword>
<feature type="transmembrane region" description="Helical" evidence="14">
    <location>
        <begin position="209"/>
        <end position="230"/>
    </location>
</feature>
<dbReference type="AlphaFoldDB" id="A0A9N7W0W8"/>
<feature type="transmembrane region" description="Helical" evidence="14">
    <location>
        <begin position="523"/>
        <end position="541"/>
    </location>
</feature>
<evidence type="ECO:0000256" key="11">
    <source>
        <dbReference type="ARBA" id="ARBA00023136"/>
    </source>
</evidence>
<proteinExistence type="inferred from homology"/>
<feature type="transmembrane region" description="Helical" evidence="14">
    <location>
        <begin position="101"/>
        <end position="124"/>
    </location>
</feature>
<evidence type="ECO:0000256" key="9">
    <source>
        <dbReference type="ARBA" id="ARBA00022692"/>
    </source>
</evidence>
<comment type="similarity">
    <text evidence="3">Belongs to the acetate uptake transporter (AceTr) (TC 2.A.96) family.</text>
</comment>
<evidence type="ECO:0000256" key="6">
    <source>
        <dbReference type="ARBA" id="ARBA00015492"/>
    </source>
</evidence>
<dbReference type="InterPro" id="IPR006070">
    <property type="entry name" value="Sua5-like_dom"/>
</dbReference>
<feature type="transmembrane region" description="Helical" evidence="14">
    <location>
        <begin position="468"/>
        <end position="486"/>
    </location>
</feature>
<dbReference type="Proteomes" id="UP001153269">
    <property type="component" value="Unassembled WGS sequence"/>
</dbReference>